<gene>
    <name evidence="1" type="ORF">QBC35DRAFT_545339</name>
</gene>
<keyword evidence="2" id="KW-1185">Reference proteome</keyword>
<evidence type="ECO:0000313" key="1">
    <source>
        <dbReference type="EMBL" id="KAK4182943.1"/>
    </source>
</evidence>
<evidence type="ECO:0000313" key="2">
    <source>
        <dbReference type="Proteomes" id="UP001302126"/>
    </source>
</evidence>
<name>A0AAN6WIY3_9PEZI</name>
<reference evidence="1" key="2">
    <citation type="submission" date="2023-05" db="EMBL/GenBank/DDBJ databases">
        <authorList>
            <consortium name="Lawrence Berkeley National Laboratory"/>
            <person name="Steindorff A."/>
            <person name="Hensen N."/>
            <person name="Bonometti L."/>
            <person name="Westerberg I."/>
            <person name="Brannstrom I.O."/>
            <person name="Guillou S."/>
            <person name="Cros-Aarteil S."/>
            <person name="Calhoun S."/>
            <person name="Haridas S."/>
            <person name="Kuo A."/>
            <person name="Mondo S."/>
            <person name="Pangilinan J."/>
            <person name="Riley R."/>
            <person name="Labutti K."/>
            <person name="Andreopoulos B."/>
            <person name="Lipzen A."/>
            <person name="Chen C."/>
            <person name="Yanf M."/>
            <person name="Daum C."/>
            <person name="Ng V."/>
            <person name="Clum A."/>
            <person name="Ohm R."/>
            <person name="Martin F."/>
            <person name="Silar P."/>
            <person name="Natvig D."/>
            <person name="Lalanne C."/>
            <person name="Gautier V."/>
            <person name="Ament-Velasquez S.L."/>
            <person name="Kruys A."/>
            <person name="Hutchinson M.I."/>
            <person name="Powell A.J."/>
            <person name="Barry K."/>
            <person name="Miller A.N."/>
            <person name="Grigoriev I.V."/>
            <person name="Debuchy R."/>
            <person name="Gladieux P."/>
            <person name="Thoren M.H."/>
            <person name="Johannesson H."/>
        </authorList>
    </citation>
    <scope>NUCLEOTIDE SEQUENCE</scope>
    <source>
        <strain evidence="1">PSN309</strain>
    </source>
</reference>
<comment type="caution">
    <text evidence="1">The sequence shown here is derived from an EMBL/GenBank/DDBJ whole genome shotgun (WGS) entry which is preliminary data.</text>
</comment>
<proteinExistence type="predicted"/>
<protein>
    <submittedName>
        <fullName evidence="1">Uncharacterized protein</fullName>
    </submittedName>
</protein>
<dbReference type="Proteomes" id="UP001302126">
    <property type="component" value="Unassembled WGS sequence"/>
</dbReference>
<accession>A0AAN6WIY3</accession>
<organism evidence="1 2">
    <name type="scientific">Podospora australis</name>
    <dbReference type="NCBI Taxonomy" id="1536484"/>
    <lineage>
        <taxon>Eukaryota</taxon>
        <taxon>Fungi</taxon>
        <taxon>Dikarya</taxon>
        <taxon>Ascomycota</taxon>
        <taxon>Pezizomycotina</taxon>
        <taxon>Sordariomycetes</taxon>
        <taxon>Sordariomycetidae</taxon>
        <taxon>Sordariales</taxon>
        <taxon>Podosporaceae</taxon>
        <taxon>Podospora</taxon>
    </lineage>
</organism>
<sequence>MGGLVPEACATVTNRPEFSSSCPASSIEVYHARYSDIICRCGSSSDINSPGALAEGLGRIPPNARKEIRVLMNLKDPDNNNNDCYGFADWPTCGIFVVGNCWSHHQAAFIHEAAHVIDFKLHLGARVNYHGLDSFLGARTWSEGPIFTNATKANKCVVDNYAKTGTTASGRPGGIPCPCDREQGLIVSSWRIGYPDAFAQLAVVAVWNMYIGPFTEINELLWTTTGCLDHQLAATEDIFNRYFQRGATDCSLNTLEDVNYVRVNPETGAVSRPFHVKVSDLEKKPILI</sequence>
<reference evidence="1" key="1">
    <citation type="journal article" date="2023" name="Mol. Phylogenet. Evol.">
        <title>Genome-scale phylogeny and comparative genomics of the fungal order Sordariales.</title>
        <authorList>
            <person name="Hensen N."/>
            <person name="Bonometti L."/>
            <person name="Westerberg I."/>
            <person name="Brannstrom I.O."/>
            <person name="Guillou S."/>
            <person name="Cros-Aarteil S."/>
            <person name="Calhoun S."/>
            <person name="Haridas S."/>
            <person name="Kuo A."/>
            <person name="Mondo S."/>
            <person name="Pangilinan J."/>
            <person name="Riley R."/>
            <person name="LaButti K."/>
            <person name="Andreopoulos B."/>
            <person name="Lipzen A."/>
            <person name="Chen C."/>
            <person name="Yan M."/>
            <person name="Daum C."/>
            <person name="Ng V."/>
            <person name="Clum A."/>
            <person name="Steindorff A."/>
            <person name="Ohm R.A."/>
            <person name="Martin F."/>
            <person name="Silar P."/>
            <person name="Natvig D.O."/>
            <person name="Lalanne C."/>
            <person name="Gautier V."/>
            <person name="Ament-Velasquez S.L."/>
            <person name="Kruys A."/>
            <person name="Hutchinson M.I."/>
            <person name="Powell A.J."/>
            <person name="Barry K."/>
            <person name="Miller A.N."/>
            <person name="Grigoriev I.V."/>
            <person name="Debuchy R."/>
            <person name="Gladieux P."/>
            <person name="Hiltunen Thoren M."/>
            <person name="Johannesson H."/>
        </authorList>
    </citation>
    <scope>NUCLEOTIDE SEQUENCE</scope>
    <source>
        <strain evidence="1">PSN309</strain>
    </source>
</reference>
<dbReference type="AlphaFoldDB" id="A0AAN6WIY3"/>
<dbReference type="EMBL" id="MU864594">
    <property type="protein sequence ID" value="KAK4182943.1"/>
    <property type="molecule type" value="Genomic_DNA"/>
</dbReference>